<dbReference type="Proteomes" id="UP001145114">
    <property type="component" value="Unassembled WGS sequence"/>
</dbReference>
<gene>
    <name evidence="1" type="primary">SEC26_1</name>
    <name evidence="1" type="ORF">EV182_003069</name>
</gene>
<comment type="caution">
    <text evidence="1">The sequence shown here is derived from an EMBL/GenBank/DDBJ whole genome shotgun (WGS) entry which is preliminary data.</text>
</comment>
<reference evidence="1" key="1">
    <citation type="submission" date="2022-06" db="EMBL/GenBank/DDBJ databases">
        <title>Phylogenomic reconstructions and comparative analyses of Kickxellomycotina fungi.</title>
        <authorList>
            <person name="Reynolds N.K."/>
            <person name="Stajich J.E."/>
            <person name="Barry K."/>
            <person name="Grigoriev I.V."/>
            <person name="Crous P."/>
            <person name="Smith M.E."/>
        </authorList>
    </citation>
    <scope>NUCLEOTIDE SEQUENCE</scope>
    <source>
        <strain evidence="1">RSA 2271</strain>
    </source>
</reference>
<dbReference type="EMBL" id="JAMZIH010000739">
    <property type="protein sequence ID" value="KAJ1678927.1"/>
    <property type="molecule type" value="Genomic_DNA"/>
</dbReference>
<evidence type="ECO:0000313" key="2">
    <source>
        <dbReference type="Proteomes" id="UP001145114"/>
    </source>
</evidence>
<sequence length="848" mass="94749">MNRDSCYTLVQLPSHSEAPNTQALKRNLERGTDEIKIETMQQIINCILNGETHEQLLMHIIRFVMPSKNKVLKKLLLFYWEICPKYNSDGKLKQEMILACNSLRSDLQHPNEYIRGATLRFLCKLRDPEILEPLVDSAIECLDHRHIYVRKNAVLALGSIYLHTPHLTPDLPERLHSFLESQDDMICKRNALSMLTAIAPDLAVKWLQKVAHQLLDFDELLQLAVIELIRKLVATTPGDKAKYIPIIFQFLSARANSVKYEAASTLINVTTKPAAVKEAAACYIDLVNLESDNNIKLIVLESLDQLRLKNKGVLDDLVMDLLRLLSSPDIEVRRKCLHIVMNLVSRRNIHDVVSLLKKELIKTYDSHYDQVSSYRLLLIQTIHSCAVHFPEIAADVVQVFLSSMGELNTSSAVDAITFVREVAEKFPDQRPDIITQLIGAFESMKPSKVVRGALWLFGEYAITESDIQEVWSKLRQAIGELPLLAAEQREHEQNTEAGASEGDSGSGSAPQPQLTTFTRILPDGTYATESSLSVTANAADTEKATIRTDNKPLLRALLLKGDFFIGSVLANTLAKLVFHLRQVPSIEVSKLNAYRAEAMLIMTGIIRLGQSKFVTYPIDEDSYDRILSCIRALEHIEDEDSGILASAFLEASEKAVANLISVEDSRQGKEKRENAEKVAAEVDEGISFNLLSKGSELEDVGPLDNEIVLATSEAGAQEPTSKLENIVQLTGFTDPVYAEAYVSVHQYDILLDILIVNQTDETLRDLSIDFATIGDLKLVERPRNYNIGPHSFSSVKANIKVSSTETGIIFGNIVYEGPGVGESHYIVLNDIHVDIMEYIKPGYCDERS</sequence>
<evidence type="ECO:0000313" key="1">
    <source>
        <dbReference type="EMBL" id="KAJ1678927.1"/>
    </source>
</evidence>
<organism evidence="1 2">
    <name type="scientific">Spiromyces aspiralis</name>
    <dbReference type="NCBI Taxonomy" id="68401"/>
    <lineage>
        <taxon>Eukaryota</taxon>
        <taxon>Fungi</taxon>
        <taxon>Fungi incertae sedis</taxon>
        <taxon>Zoopagomycota</taxon>
        <taxon>Kickxellomycotina</taxon>
        <taxon>Kickxellomycetes</taxon>
        <taxon>Kickxellales</taxon>
        <taxon>Kickxellaceae</taxon>
        <taxon>Spiromyces</taxon>
    </lineage>
</organism>
<name>A0ACC1HUL3_9FUNG</name>
<protein>
    <submittedName>
        <fullName evidence="1">Coatomer subunit beta</fullName>
    </submittedName>
</protein>
<proteinExistence type="predicted"/>
<feature type="non-terminal residue" evidence="1">
    <location>
        <position position="848"/>
    </location>
</feature>
<accession>A0ACC1HUL3</accession>
<keyword evidence="2" id="KW-1185">Reference proteome</keyword>